<dbReference type="AlphaFoldDB" id="A0A3A9K130"/>
<comment type="caution">
    <text evidence="13">The sequence shown here is derived from an EMBL/GenBank/DDBJ whole genome shotgun (WGS) entry which is preliminary data.</text>
</comment>
<feature type="compositionally biased region" description="Basic and acidic residues" evidence="9">
    <location>
        <begin position="363"/>
        <end position="372"/>
    </location>
</feature>
<dbReference type="Proteomes" id="UP000281498">
    <property type="component" value="Unassembled WGS sequence"/>
</dbReference>
<dbReference type="Pfam" id="PF00015">
    <property type="entry name" value="MCPsignal"/>
    <property type="match status" value="1"/>
</dbReference>
<keyword evidence="3 10" id="KW-0812">Transmembrane</keyword>
<dbReference type="SMART" id="SM01049">
    <property type="entry name" value="Cache_2"/>
    <property type="match status" value="1"/>
</dbReference>
<dbReference type="SUPFAM" id="SSF58104">
    <property type="entry name" value="Methyl-accepting chemotaxis protein (MCP) signaling domain"/>
    <property type="match status" value="1"/>
</dbReference>
<feature type="domain" description="Methyl-accepting transducer" evidence="11">
    <location>
        <begin position="307"/>
        <end position="557"/>
    </location>
</feature>
<feature type="region of interest" description="Disordered" evidence="9">
    <location>
        <begin position="292"/>
        <end position="319"/>
    </location>
</feature>
<comment type="similarity">
    <text evidence="7">Belongs to the methyl-accepting chemotaxis (MCP) protein family.</text>
</comment>
<keyword evidence="14" id="KW-1185">Reference proteome</keyword>
<dbReference type="OrthoDB" id="9760371at2"/>
<feature type="transmembrane region" description="Helical" evidence="10">
    <location>
        <begin position="12"/>
        <end position="35"/>
    </location>
</feature>
<comment type="subcellular location">
    <subcellularLocation>
        <location evidence="1">Cell membrane</location>
        <topology evidence="1">Multi-pass membrane protein</topology>
    </subcellularLocation>
</comment>
<feature type="compositionally biased region" description="Polar residues" evidence="9">
    <location>
        <begin position="295"/>
        <end position="319"/>
    </location>
</feature>
<dbReference type="SMART" id="SM00283">
    <property type="entry name" value="MA"/>
    <property type="match status" value="1"/>
</dbReference>
<dbReference type="PROSITE" id="PS50885">
    <property type="entry name" value="HAMP"/>
    <property type="match status" value="1"/>
</dbReference>
<keyword evidence="5 10" id="KW-0472">Membrane</keyword>
<dbReference type="Gene3D" id="6.10.340.10">
    <property type="match status" value="1"/>
</dbReference>
<protein>
    <recommendedName>
        <fullName evidence="15">Chemotaxis protein</fullName>
    </recommendedName>
</protein>
<dbReference type="GO" id="GO:0005886">
    <property type="term" value="C:plasma membrane"/>
    <property type="evidence" value="ECO:0007669"/>
    <property type="project" value="UniProtKB-SubCell"/>
</dbReference>
<evidence type="ECO:0000313" key="13">
    <source>
        <dbReference type="EMBL" id="RKL66079.1"/>
    </source>
</evidence>
<feature type="compositionally biased region" description="Polar residues" evidence="9">
    <location>
        <begin position="378"/>
        <end position="390"/>
    </location>
</feature>
<dbReference type="RefSeq" id="WP_110938151.1">
    <property type="nucleotide sequence ID" value="NZ_KZ614147.1"/>
</dbReference>
<evidence type="ECO:0000256" key="10">
    <source>
        <dbReference type="SAM" id="Phobius"/>
    </source>
</evidence>
<dbReference type="Gene3D" id="3.30.450.20">
    <property type="entry name" value="PAS domain"/>
    <property type="match status" value="1"/>
</dbReference>
<name>A0A3A9K130_9BACI</name>
<accession>A0A3A9K130</accession>
<evidence type="ECO:0000313" key="14">
    <source>
        <dbReference type="Proteomes" id="UP000281498"/>
    </source>
</evidence>
<dbReference type="PANTHER" id="PTHR32089">
    <property type="entry name" value="METHYL-ACCEPTING CHEMOTAXIS PROTEIN MCPB"/>
    <property type="match status" value="1"/>
</dbReference>
<dbReference type="PANTHER" id="PTHR32089:SF114">
    <property type="entry name" value="METHYL-ACCEPTING CHEMOTAXIS PROTEIN MCPB"/>
    <property type="match status" value="1"/>
</dbReference>
<evidence type="ECO:0000256" key="7">
    <source>
        <dbReference type="ARBA" id="ARBA00029447"/>
    </source>
</evidence>
<proteinExistence type="inferred from homology"/>
<dbReference type="GO" id="GO:0007165">
    <property type="term" value="P:signal transduction"/>
    <property type="evidence" value="ECO:0007669"/>
    <property type="project" value="UniProtKB-KW"/>
</dbReference>
<feature type="transmembrane region" description="Helical" evidence="10">
    <location>
        <begin position="211"/>
        <end position="234"/>
    </location>
</feature>
<evidence type="ECO:0000256" key="8">
    <source>
        <dbReference type="PROSITE-ProRule" id="PRU00284"/>
    </source>
</evidence>
<evidence type="ECO:0000256" key="2">
    <source>
        <dbReference type="ARBA" id="ARBA00022475"/>
    </source>
</evidence>
<dbReference type="SMART" id="SM00304">
    <property type="entry name" value="HAMP"/>
    <property type="match status" value="1"/>
</dbReference>
<evidence type="ECO:0000256" key="1">
    <source>
        <dbReference type="ARBA" id="ARBA00004651"/>
    </source>
</evidence>
<keyword evidence="4 10" id="KW-1133">Transmembrane helix</keyword>
<evidence type="ECO:0000256" key="9">
    <source>
        <dbReference type="SAM" id="MobiDB-lite"/>
    </source>
</evidence>
<keyword evidence="2" id="KW-1003">Cell membrane</keyword>
<evidence type="ECO:0000256" key="6">
    <source>
        <dbReference type="ARBA" id="ARBA00023224"/>
    </source>
</evidence>
<evidence type="ECO:0000256" key="4">
    <source>
        <dbReference type="ARBA" id="ARBA00022989"/>
    </source>
</evidence>
<dbReference type="PROSITE" id="PS50111">
    <property type="entry name" value="CHEMOTAXIS_TRANSDUC_2"/>
    <property type="match status" value="1"/>
</dbReference>
<evidence type="ECO:0000259" key="12">
    <source>
        <dbReference type="PROSITE" id="PS50885"/>
    </source>
</evidence>
<sequence length="593" mass="65309">MGNKLKWTDRIATRIFAIAALFIVLSVVILGYASYESAKSELTEAGQNDLKVRVESAGELLDVLNDRVEAGELTLEEAQEEARVRLAGPIVETTEEGAPVRDFQDVPYTYGDQGYFYGFMDDGMTVIHPSGNEGKNLFDTQDDDGNYMIRGLIETSKEPNPEDRYYTYMWINAGEEEAREKNAYVSYYDEWGWMYGLAAYSDEFYEGAAHIGWMAFAIGLATVIIASATLYYFLHKMSKQINEVRFAAEKVASGQLTGENLSEKGKTEISHLSASINQMKERLGEMIGSIHEKSSQVAASSEELTASAQENNATSEHTAQEIQSLAEVAEQVKERADQSLVMVNEQDKGLKDVMTATHLLREKSEESVKVSKEGSSSMERTSGKMSGISNSVNESMNVISRLEERSKEISQIISTMTGISEQTNLLALNASIEAARAGENGRGFAIVADEVRKLAEQSGNSAEQIKGMIGDIQNDTSVSVHSMKKVTEDVEDGLTSMLHMKSLFSQVEDINSEVDGQILNVTNIVEFLDEKGSELKKVTEDFSTFAQTMTDSTSTVAATSEESLASMTEIARTAEELSSIAIELQDQINEFKT</sequence>
<keyword evidence="6 8" id="KW-0807">Transducer</keyword>
<dbReference type="Pfam" id="PF00672">
    <property type="entry name" value="HAMP"/>
    <property type="match status" value="1"/>
</dbReference>
<dbReference type="CDD" id="cd06225">
    <property type="entry name" value="HAMP"/>
    <property type="match status" value="1"/>
</dbReference>
<evidence type="ECO:0000259" key="11">
    <source>
        <dbReference type="PROSITE" id="PS50111"/>
    </source>
</evidence>
<dbReference type="InterPro" id="IPR033480">
    <property type="entry name" value="sCache_2"/>
</dbReference>
<dbReference type="EMBL" id="PDOE01000009">
    <property type="protein sequence ID" value="RKL66079.1"/>
    <property type="molecule type" value="Genomic_DNA"/>
</dbReference>
<evidence type="ECO:0000256" key="5">
    <source>
        <dbReference type="ARBA" id="ARBA00023136"/>
    </source>
</evidence>
<evidence type="ECO:0008006" key="15">
    <source>
        <dbReference type="Google" id="ProtNLM"/>
    </source>
</evidence>
<dbReference type="Gene3D" id="1.10.287.950">
    <property type="entry name" value="Methyl-accepting chemotaxis protein"/>
    <property type="match status" value="1"/>
</dbReference>
<reference evidence="13 14" key="1">
    <citation type="submission" date="2017-10" db="EMBL/GenBank/DDBJ databases">
        <title>Bacillus sp. nov., a halophilic bacterium isolated from a Keqin Lake.</title>
        <authorList>
            <person name="Wang H."/>
        </authorList>
    </citation>
    <scope>NUCLEOTIDE SEQUENCE [LARGE SCALE GENOMIC DNA]</scope>
    <source>
        <strain evidence="13 14">KCTC 13187</strain>
    </source>
</reference>
<dbReference type="Pfam" id="PF17200">
    <property type="entry name" value="sCache_2"/>
    <property type="match status" value="1"/>
</dbReference>
<feature type="domain" description="HAMP" evidence="12">
    <location>
        <begin position="235"/>
        <end position="288"/>
    </location>
</feature>
<gene>
    <name evidence="13" type="ORF">CR203_17460</name>
</gene>
<dbReference type="InterPro" id="IPR003660">
    <property type="entry name" value="HAMP_dom"/>
</dbReference>
<dbReference type="CDD" id="cd11386">
    <property type="entry name" value="MCP_signal"/>
    <property type="match status" value="1"/>
</dbReference>
<dbReference type="InterPro" id="IPR004089">
    <property type="entry name" value="MCPsignal_dom"/>
</dbReference>
<organism evidence="13 14">
    <name type="scientific">Salipaludibacillus neizhouensis</name>
    <dbReference type="NCBI Taxonomy" id="885475"/>
    <lineage>
        <taxon>Bacteria</taxon>
        <taxon>Bacillati</taxon>
        <taxon>Bacillota</taxon>
        <taxon>Bacilli</taxon>
        <taxon>Bacillales</taxon>
        <taxon>Bacillaceae</taxon>
    </lineage>
</organism>
<feature type="region of interest" description="Disordered" evidence="9">
    <location>
        <begin position="363"/>
        <end position="390"/>
    </location>
</feature>
<evidence type="ECO:0000256" key="3">
    <source>
        <dbReference type="ARBA" id="ARBA00022692"/>
    </source>
</evidence>